<keyword evidence="5 9" id="KW-0798">TonB box</keyword>
<dbReference type="Gene3D" id="2.60.40.1120">
    <property type="entry name" value="Carboxypeptidase-like, regulatory domain"/>
    <property type="match status" value="1"/>
</dbReference>
<keyword evidence="6 8" id="KW-0472">Membrane</keyword>
<evidence type="ECO:0000256" key="7">
    <source>
        <dbReference type="ARBA" id="ARBA00023237"/>
    </source>
</evidence>
<feature type="chain" id="PRO_5047463217" evidence="10">
    <location>
        <begin position="23"/>
        <end position="1032"/>
    </location>
</feature>
<dbReference type="SUPFAM" id="SSF56935">
    <property type="entry name" value="Porins"/>
    <property type="match status" value="1"/>
</dbReference>
<dbReference type="Pfam" id="PF07715">
    <property type="entry name" value="Plug"/>
    <property type="match status" value="1"/>
</dbReference>
<evidence type="ECO:0000313" key="14">
    <source>
        <dbReference type="Proteomes" id="UP001597546"/>
    </source>
</evidence>
<dbReference type="InterPro" id="IPR037066">
    <property type="entry name" value="Plug_dom_sf"/>
</dbReference>
<comment type="caution">
    <text evidence="13">The sequence shown here is derived from an EMBL/GenBank/DDBJ whole genome shotgun (WGS) entry which is preliminary data.</text>
</comment>
<name>A0ABW5TTH2_9SPHI</name>
<dbReference type="InterPro" id="IPR036942">
    <property type="entry name" value="Beta-barrel_TonB_sf"/>
</dbReference>
<evidence type="ECO:0000256" key="10">
    <source>
        <dbReference type="SAM" id="SignalP"/>
    </source>
</evidence>
<evidence type="ECO:0000256" key="8">
    <source>
        <dbReference type="PROSITE-ProRule" id="PRU01360"/>
    </source>
</evidence>
<evidence type="ECO:0000256" key="2">
    <source>
        <dbReference type="ARBA" id="ARBA00022448"/>
    </source>
</evidence>
<evidence type="ECO:0000259" key="11">
    <source>
        <dbReference type="Pfam" id="PF00593"/>
    </source>
</evidence>
<dbReference type="InterPro" id="IPR023997">
    <property type="entry name" value="TonB-dep_OMP_SusC/RagA_CS"/>
</dbReference>
<dbReference type="InterPro" id="IPR023996">
    <property type="entry name" value="TonB-dep_OMP_SusC/RagA"/>
</dbReference>
<feature type="domain" description="TonB-dependent receptor plug" evidence="12">
    <location>
        <begin position="118"/>
        <end position="223"/>
    </location>
</feature>
<dbReference type="InterPro" id="IPR039426">
    <property type="entry name" value="TonB-dep_rcpt-like"/>
</dbReference>
<dbReference type="EMBL" id="JBHULV010000045">
    <property type="protein sequence ID" value="MFD2732566.1"/>
    <property type="molecule type" value="Genomic_DNA"/>
</dbReference>
<comment type="similarity">
    <text evidence="8 9">Belongs to the TonB-dependent receptor family.</text>
</comment>
<dbReference type="NCBIfam" id="TIGR04057">
    <property type="entry name" value="SusC_RagA_signa"/>
    <property type="match status" value="1"/>
</dbReference>
<evidence type="ECO:0000256" key="3">
    <source>
        <dbReference type="ARBA" id="ARBA00022452"/>
    </source>
</evidence>
<keyword evidence="7 8" id="KW-0998">Cell outer membrane</keyword>
<keyword evidence="14" id="KW-1185">Reference proteome</keyword>
<evidence type="ECO:0000259" key="12">
    <source>
        <dbReference type="Pfam" id="PF07715"/>
    </source>
</evidence>
<dbReference type="PROSITE" id="PS52016">
    <property type="entry name" value="TONB_DEPENDENT_REC_3"/>
    <property type="match status" value="1"/>
</dbReference>
<organism evidence="13 14">
    <name type="scientific">Pedobacter alpinus</name>
    <dbReference type="NCBI Taxonomy" id="1590643"/>
    <lineage>
        <taxon>Bacteria</taxon>
        <taxon>Pseudomonadati</taxon>
        <taxon>Bacteroidota</taxon>
        <taxon>Sphingobacteriia</taxon>
        <taxon>Sphingobacteriales</taxon>
        <taxon>Sphingobacteriaceae</taxon>
        <taxon>Pedobacter</taxon>
    </lineage>
</organism>
<protein>
    <submittedName>
        <fullName evidence="13">SusC/RagA family TonB-linked outer membrane protein</fullName>
    </submittedName>
</protein>
<keyword evidence="3 8" id="KW-1134">Transmembrane beta strand</keyword>
<keyword evidence="10" id="KW-0732">Signal</keyword>
<reference evidence="14" key="1">
    <citation type="journal article" date="2019" name="Int. J. Syst. Evol. Microbiol.">
        <title>The Global Catalogue of Microorganisms (GCM) 10K type strain sequencing project: providing services to taxonomists for standard genome sequencing and annotation.</title>
        <authorList>
            <consortium name="The Broad Institute Genomics Platform"/>
            <consortium name="The Broad Institute Genome Sequencing Center for Infectious Disease"/>
            <person name="Wu L."/>
            <person name="Ma J."/>
        </authorList>
    </citation>
    <scope>NUCLEOTIDE SEQUENCE [LARGE SCALE GENOMIC DNA]</scope>
    <source>
        <strain evidence="14">KCTC 42456</strain>
    </source>
</reference>
<proteinExistence type="inferred from homology"/>
<dbReference type="InterPro" id="IPR012910">
    <property type="entry name" value="Plug_dom"/>
</dbReference>
<dbReference type="SUPFAM" id="SSF49464">
    <property type="entry name" value="Carboxypeptidase regulatory domain-like"/>
    <property type="match status" value="1"/>
</dbReference>
<dbReference type="InterPro" id="IPR000531">
    <property type="entry name" value="Beta-barrel_TonB"/>
</dbReference>
<sequence length="1032" mass="112313">MKRKNTLLFLMLFFSISVALKAQEIKVTGKVTDESGVTLPGVSISIKGTSLGAQTDALGAFAINVPNGADAVLKVSYIGFVSQEIMIAGKSTFNIILKEDKTSLQEVVVVGYGTQKVTQISGAISVIKGEDIEKLNPVRAEDAIQGRASGVTVISPGSPGAKPTFLIRGIPSYSGNDPIVVVDGSIQTLDDLNSINASDIESINILKDAATTAIYGIKGGNGVIVVTTKSGKTNQKPQYSFGSNYGVQQVMSTIGVLNATEYGAIINEGSVAAGGNIIFPNLSTLGVGTNWQDQIFKNAAMQSHNVNARGGSEFVNYFVSAGYLGQDGIVGGGDKSFFNRTNGTVNLDLKLSSKLKFIANTSFVNIKGSGVPENSINSVISNALNFDPTVPILNNVPNTYGKYGVSNNILSEIYNPLTQLADTYNESNTNKLYGKLEAQYNILKNLKVTARYGYTNTDVTGKGFTPLSYYGDAHINSTLDAAGNAKTGAHNNVSESKTTYYNFTFENFINYNFKVAEDHNFDVVGGYSLAKVTGNSINGSRQDVPFNSWEYADISSATGVAPTSGLNVGSFQYENRNMSYFGRVNYDYKEKYLGSFSARRDGSTTFGANNRFAFFYAGSLGWVVSQEDFFESDFFNYLKIRGSYGITGNDNAQRQIQRISTDIYSYGLGQNAGYTFGNEQTVAGATIGSFKNEDLAWEKQKQMNIGFDLVFYKNKFSLTADYFQKNVSGLLFIPTLSLYLGSAASPFANIGTTKNSGFDITLGYKEDFTKDLKFNTNITFTTSKNEVTETNGGRIDGGYYGIPSQNVTRFEKGFTPGYFYGFQAIGLFQNTAEITASPTQANAKPGDIKFADINEDGIISDLDRTKIGDPFPTFTMGYSFGLTYKSFDFNTFIYASVGNDIYRAYERNLNTTNKYRGVLARWTGEGSTNDPNNPRYTFSDGNRNTRVSSRYVEDGSFAKIKDIQFGYTLPSSVLKSKVISRLRLFAQVKNAYTFTKYSGFDPEISGGILDSGIDRGAYPQARTFSMGLDIKF</sequence>
<accession>A0ABW5TTH2</accession>
<evidence type="ECO:0000256" key="5">
    <source>
        <dbReference type="ARBA" id="ARBA00023077"/>
    </source>
</evidence>
<keyword evidence="2 8" id="KW-0813">Transport</keyword>
<evidence type="ECO:0000256" key="4">
    <source>
        <dbReference type="ARBA" id="ARBA00022692"/>
    </source>
</evidence>
<evidence type="ECO:0000256" key="1">
    <source>
        <dbReference type="ARBA" id="ARBA00004571"/>
    </source>
</evidence>
<dbReference type="Gene3D" id="2.40.170.20">
    <property type="entry name" value="TonB-dependent receptor, beta-barrel domain"/>
    <property type="match status" value="1"/>
</dbReference>
<keyword evidence="4 8" id="KW-0812">Transmembrane</keyword>
<dbReference type="Pfam" id="PF00593">
    <property type="entry name" value="TonB_dep_Rec_b-barrel"/>
    <property type="match status" value="1"/>
</dbReference>
<dbReference type="InterPro" id="IPR008969">
    <property type="entry name" value="CarboxyPept-like_regulatory"/>
</dbReference>
<feature type="signal peptide" evidence="10">
    <location>
        <begin position="1"/>
        <end position="22"/>
    </location>
</feature>
<evidence type="ECO:0000256" key="9">
    <source>
        <dbReference type="RuleBase" id="RU003357"/>
    </source>
</evidence>
<dbReference type="Pfam" id="PF13715">
    <property type="entry name" value="CarbopepD_reg_2"/>
    <property type="match status" value="1"/>
</dbReference>
<dbReference type="RefSeq" id="WP_379047116.1">
    <property type="nucleotide sequence ID" value="NZ_JBHSKW010000064.1"/>
</dbReference>
<dbReference type="Proteomes" id="UP001597546">
    <property type="component" value="Unassembled WGS sequence"/>
</dbReference>
<dbReference type="NCBIfam" id="TIGR04056">
    <property type="entry name" value="OMP_RagA_SusC"/>
    <property type="match status" value="1"/>
</dbReference>
<feature type="domain" description="TonB-dependent receptor-like beta-barrel" evidence="11">
    <location>
        <begin position="415"/>
        <end position="990"/>
    </location>
</feature>
<evidence type="ECO:0000313" key="13">
    <source>
        <dbReference type="EMBL" id="MFD2732566.1"/>
    </source>
</evidence>
<gene>
    <name evidence="13" type="ORF">ACFSSE_12730</name>
</gene>
<comment type="subcellular location">
    <subcellularLocation>
        <location evidence="1 8">Cell outer membrane</location>
        <topology evidence="1 8">Multi-pass membrane protein</topology>
    </subcellularLocation>
</comment>
<dbReference type="Gene3D" id="2.170.130.10">
    <property type="entry name" value="TonB-dependent receptor, plug domain"/>
    <property type="match status" value="1"/>
</dbReference>
<evidence type="ECO:0000256" key="6">
    <source>
        <dbReference type="ARBA" id="ARBA00023136"/>
    </source>
</evidence>